<evidence type="ECO:0000313" key="3">
    <source>
        <dbReference type="Proteomes" id="UP000070700"/>
    </source>
</evidence>
<feature type="compositionally biased region" description="Acidic residues" evidence="1">
    <location>
        <begin position="318"/>
        <end position="333"/>
    </location>
</feature>
<dbReference type="KEGG" id="psco:LY89DRAFT_683786"/>
<dbReference type="InParanoid" id="A0A194XGR5"/>
<dbReference type="AlphaFoldDB" id="A0A194XGR5"/>
<accession>A0A194XGR5</accession>
<dbReference type="STRING" id="149040.A0A194XGR5"/>
<feature type="compositionally biased region" description="Basic and acidic residues" evidence="1">
    <location>
        <begin position="334"/>
        <end position="351"/>
    </location>
</feature>
<dbReference type="Proteomes" id="UP000070700">
    <property type="component" value="Unassembled WGS sequence"/>
</dbReference>
<sequence length="453" mass="51473">MDEAKHDFKSSHGKFYAMPGRVERVEGSSLQAMFLPKLQPEGRRLINACYRDQFVRGQLKHYGVEVDENKMSGNGALLLKEVLQAGKCAKVPDHIIAVREQLHARWLSRQTPQQLSRSPEFVMDKYFLSFGHPDRTKTTAVVGIPLDRNSSYCWADQMREAASKVADLYHETGFGPETQTIFMGWDPVAVRKAAESHAAKEAKPLRAKKDEREYKRKALHSEYMDTLKLRKASENPETFSPVGSYMVDCKEVEKGFLVQPTDLSIDICETKEPGMFKACFDFGVLVGVMIISVDKNALEQYISRLDRESESDGNDNREYDDDDDDDDEDEYAIDSDRKSTIPAKRKAETLRGRGRPPKKPKTGVAQPRVYQIRLKCRETEGMIHATAERGSIRFKDDIFSGFIGRANLPGVDDGVRFSARKISDTPARRRAGEGSWADYSERAYGYAYVNRWH</sequence>
<dbReference type="OrthoDB" id="4630416at2759"/>
<name>A0A194XGR5_MOLSC</name>
<dbReference type="EMBL" id="KQ947412">
    <property type="protein sequence ID" value="KUJ18962.1"/>
    <property type="molecule type" value="Genomic_DNA"/>
</dbReference>
<evidence type="ECO:0000256" key="1">
    <source>
        <dbReference type="SAM" id="MobiDB-lite"/>
    </source>
</evidence>
<protein>
    <submittedName>
        <fullName evidence="2">Uncharacterized protein</fullName>
    </submittedName>
</protein>
<feature type="compositionally biased region" description="Basic and acidic residues" evidence="1">
    <location>
        <begin position="307"/>
        <end position="317"/>
    </location>
</feature>
<gene>
    <name evidence="2" type="ORF">LY89DRAFT_683786</name>
</gene>
<dbReference type="GeneID" id="28824486"/>
<reference evidence="2 3" key="1">
    <citation type="submission" date="2015-10" db="EMBL/GenBank/DDBJ databases">
        <title>Full genome of DAOMC 229536 Phialocephala scopiformis, a fungal endophyte of spruce producing the potent anti-insectan compound rugulosin.</title>
        <authorList>
            <consortium name="DOE Joint Genome Institute"/>
            <person name="Walker A.K."/>
            <person name="Frasz S.L."/>
            <person name="Seifert K.A."/>
            <person name="Miller J.D."/>
            <person name="Mondo S.J."/>
            <person name="Labutti K."/>
            <person name="Lipzen A."/>
            <person name="Dockter R."/>
            <person name="Kennedy M."/>
            <person name="Grigoriev I.V."/>
            <person name="Spatafora J.W."/>
        </authorList>
    </citation>
    <scope>NUCLEOTIDE SEQUENCE [LARGE SCALE GENOMIC DNA]</scope>
    <source>
        <strain evidence="2 3">CBS 120377</strain>
    </source>
</reference>
<dbReference type="RefSeq" id="XP_018073317.1">
    <property type="nucleotide sequence ID" value="XM_018214760.1"/>
</dbReference>
<keyword evidence="3" id="KW-1185">Reference proteome</keyword>
<feature type="region of interest" description="Disordered" evidence="1">
    <location>
        <begin position="307"/>
        <end position="366"/>
    </location>
</feature>
<feature type="compositionally biased region" description="Basic residues" evidence="1">
    <location>
        <begin position="352"/>
        <end position="361"/>
    </location>
</feature>
<organism evidence="2 3">
    <name type="scientific">Mollisia scopiformis</name>
    <name type="common">Conifer needle endophyte fungus</name>
    <name type="synonym">Phialocephala scopiformis</name>
    <dbReference type="NCBI Taxonomy" id="149040"/>
    <lineage>
        <taxon>Eukaryota</taxon>
        <taxon>Fungi</taxon>
        <taxon>Dikarya</taxon>
        <taxon>Ascomycota</taxon>
        <taxon>Pezizomycotina</taxon>
        <taxon>Leotiomycetes</taxon>
        <taxon>Helotiales</taxon>
        <taxon>Mollisiaceae</taxon>
        <taxon>Mollisia</taxon>
    </lineage>
</organism>
<proteinExistence type="predicted"/>
<evidence type="ECO:0000313" key="2">
    <source>
        <dbReference type="EMBL" id="KUJ18962.1"/>
    </source>
</evidence>